<feature type="domain" description="Endonuclease/exonuclease/phosphatase" evidence="3">
    <location>
        <begin position="159"/>
        <end position="375"/>
    </location>
</feature>
<sequence>MSRTPPTAETAQDSPADTRATETGADVREPGARGTWQVGVRRANLRGVLRWARAGGAPFRFRPGAWKRGPVLAALALLLGLMMLLHAEIPNRIWRIGSLVETFLPWFGLFIPVLLIAALWRRSASAAVALLLPVAVWLNLFGGLLGDRSQSGSDLTVVSHNVGADNPDPAGTARDLAASGAELLALEELTEQARGTYETELAKAYPYHTVQGTVGLWSRLPLSDTRPVDIETDAGPLGDAKPAEAKMADNRALRTTVTTDHGPLAVYVAHLGSVRVNPRAGFWTDSRDRGAQALGKAVAAERNERVVLLGDLNGTTDDRAFAGVTSQLRSVQDAAGDGFGFSWPATFPVARIDEILVRGVQPKSSWSLPATGSDHLPVAAGISW</sequence>
<feature type="compositionally biased region" description="Polar residues" evidence="1">
    <location>
        <begin position="1"/>
        <end position="15"/>
    </location>
</feature>
<evidence type="ECO:0000256" key="2">
    <source>
        <dbReference type="SAM" id="Phobius"/>
    </source>
</evidence>
<proteinExistence type="predicted"/>
<feature type="transmembrane region" description="Helical" evidence="2">
    <location>
        <begin position="69"/>
        <end position="87"/>
    </location>
</feature>
<keyword evidence="5" id="KW-1185">Reference proteome</keyword>
<keyword evidence="4" id="KW-0378">Hydrolase</keyword>
<evidence type="ECO:0000259" key="3">
    <source>
        <dbReference type="Pfam" id="PF03372"/>
    </source>
</evidence>
<reference evidence="4 5" key="1">
    <citation type="submission" date="2024-10" db="EMBL/GenBank/DDBJ databases">
        <title>The Natural Products Discovery Center: Release of the First 8490 Sequenced Strains for Exploring Actinobacteria Biosynthetic Diversity.</title>
        <authorList>
            <person name="Kalkreuter E."/>
            <person name="Kautsar S.A."/>
            <person name="Yang D."/>
            <person name="Bader C.D."/>
            <person name="Teijaro C.N."/>
            <person name="Fluegel L."/>
            <person name="Davis C.M."/>
            <person name="Simpson J.R."/>
            <person name="Lauterbach L."/>
            <person name="Steele A.D."/>
            <person name="Gui C."/>
            <person name="Meng S."/>
            <person name="Li G."/>
            <person name="Viehrig K."/>
            <person name="Ye F."/>
            <person name="Su P."/>
            <person name="Kiefer A.F."/>
            <person name="Nichols A."/>
            <person name="Cepeda A.J."/>
            <person name="Yan W."/>
            <person name="Fan B."/>
            <person name="Jiang Y."/>
            <person name="Adhikari A."/>
            <person name="Zheng C.-J."/>
            <person name="Schuster L."/>
            <person name="Cowan T.M."/>
            <person name="Smanski M.J."/>
            <person name="Chevrette M.G."/>
            <person name="De Carvalho L.P.S."/>
            <person name="Shen B."/>
        </authorList>
    </citation>
    <scope>NUCLEOTIDE SEQUENCE [LARGE SCALE GENOMIC DNA]</scope>
    <source>
        <strain evidence="4 5">NPDC053399</strain>
    </source>
</reference>
<gene>
    <name evidence="4" type="ORF">ACIGXA_21920</name>
</gene>
<dbReference type="EMBL" id="JBITYG010000006">
    <property type="protein sequence ID" value="MFI9103179.1"/>
    <property type="molecule type" value="Genomic_DNA"/>
</dbReference>
<dbReference type="InterPro" id="IPR036691">
    <property type="entry name" value="Endo/exonu/phosph_ase_sf"/>
</dbReference>
<dbReference type="RefSeq" id="WP_399651812.1">
    <property type="nucleotide sequence ID" value="NZ_JBITYG010000006.1"/>
</dbReference>
<comment type="caution">
    <text evidence="4">The sequence shown here is derived from an EMBL/GenBank/DDBJ whole genome shotgun (WGS) entry which is preliminary data.</text>
</comment>
<organism evidence="4 5">
    <name type="scientific">Streptomyces fildesensis</name>
    <dbReference type="NCBI Taxonomy" id="375757"/>
    <lineage>
        <taxon>Bacteria</taxon>
        <taxon>Bacillati</taxon>
        <taxon>Actinomycetota</taxon>
        <taxon>Actinomycetes</taxon>
        <taxon>Kitasatosporales</taxon>
        <taxon>Streptomycetaceae</taxon>
        <taxon>Streptomyces</taxon>
    </lineage>
</organism>
<keyword evidence="2" id="KW-0472">Membrane</keyword>
<feature type="transmembrane region" description="Helical" evidence="2">
    <location>
        <begin position="99"/>
        <end position="120"/>
    </location>
</feature>
<feature type="transmembrane region" description="Helical" evidence="2">
    <location>
        <begin position="126"/>
        <end position="145"/>
    </location>
</feature>
<evidence type="ECO:0000313" key="5">
    <source>
        <dbReference type="Proteomes" id="UP001614394"/>
    </source>
</evidence>
<name>A0ABW8C9Q7_9ACTN</name>
<dbReference type="Gene3D" id="3.60.10.10">
    <property type="entry name" value="Endonuclease/exonuclease/phosphatase"/>
    <property type="match status" value="1"/>
</dbReference>
<dbReference type="Proteomes" id="UP001614394">
    <property type="component" value="Unassembled WGS sequence"/>
</dbReference>
<keyword evidence="2" id="KW-1133">Transmembrane helix</keyword>
<protein>
    <submittedName>
        <fullName evidence="4">Endonuclease/exonuclease/phosphatase family protein</fullName>
    </submittedName>
</protein>
<dbReference type="Pfam" id="PF03372">
    <property type="entry name" value="Exo_endo_phos"/>
    <property type="match status" value="1"/>
</dbReference>
<accession>A0ABW8C9Q7</accession>
<dbReference type="GO" id="GO:0004519">
    <property type="term" value="F:endonuclease activity"/>
    <property type="evidence" value="ECO:0007669"/>
    <property type="project" value="UniProtKB-KW"/>
</dbReference>
<dbReference type="InterPro" id="IPR005135">
    <property type="entry name" value="Endo/exonuclease/phosphatase"/>
</dbReference>
<dbReference type="SUPFAM" id="SSF56219">
    <property type="entry name" value="DNase I-like"/>
    <property type="match status" value="1"/>
</dbReference>
<evidence type="ECO:0000256" key="1">
    <source>
        <dbReference type="SAM" id="MobiDB-lite"/>
    </source>
</evidence>
<keyword evidence="2" id="KW-0812">Transmembrane</keyword>
<keyword evidence="4" id="KW-0540">Nuclease</keyword>
<keyword evidence="4" id="KW-0255">Endonuclease</keyword>
<evidence type="ECO:0000313" key="4">
    <source>
        <dbReference type="EMBL" id="MFI9103179.1"/>
    </source>
</evidence>
<feature type="region of interest" description="Disordered" evidence="1">
    <location>
        <begin position="1"/>
        <end position="31"/>
    </location>
</feature>